<keyword evidence="4" id="KW-1185">Reference proteome</keyword>
<dbReference type="OrthoDB" id="7387101at2"/>
<sequence length="470" mass="49337">MFASPAPRHAGPAPGHRRSIPVRPAHDSHEHSAHRAAEQALTGPEPEQAAPRPVGEGPRLMAGALGSPGQPLPAPTRAYFERRLGRDFGGVRVHAGPLAGATARAMGASAYTLGSDIAFAPGRYAPESESGRRLLGHELAHVAQQAGGSPLAGLGAAPLGVQRAVETLGGTWDTDSYTLTFDGSGNHDGCEINRLRFTPKDPVDATKIGLVQAVTSRDNGSPTAINATAGARSIPAGETDEGLHIDRMASRRNPVYGMDDPTNANPTLGDSTAASNAQWGWHYRPSIFGFDLGFVAHQDATLYDGPALPGHGPNASQIFETTALAVEGTQAGTFYGSVRWGWQSDASNNATLLPLSVISVGVPSASFRIASDLWNENPTSSGASTLELPVAAGSSGGKLPRDMTTNEILSRLRQIAQERRDAVANNMVAAFGFGEPRTTETLDFEEAALRRELTTRMGDFPMPSGDTQFA</sequence>
<dbReference type="RefSeq" id="WP_109872007.1">
    <property type="nucleotide sequence ID" value="NZ_QGNA01000004.1"/>
</dbReference>
<dbReference type="Pfam" id="PF13699">
    <property type="entry name" value="eCIS_core"/>
    <property type="match status" value="1"/>
</dbReference>
<feature type="compositionally biased region" description="Low complexity" evidence="1">
    <location>
        <begin position="1"/>
        <end position="14"/>
    </location>
</feature>
<dbReference type="AlphaFoldDB" id="A0A317F918"/>
<evidence type="ECO:0000313" key="3">
    <source>
        <dbReference type="EMBL" id="PWS35641.1"/>
    </source>
</evidence>
<feature type="region of interest" description="Disordered" evidence="1">
    <location>
        <begin position="1"/>
        <end position="75"/>
    </location>
</feature>
<dbReference type="EMBL" id="QGNA01000004">
    <property type="protein sequence ID" value="PWS35641.1"/>
    <property type="molecule type" value="Genomic_DNA"/>
</dbReference>
<dbReference type="Proteomes" id="UP000245765">
    <property type="component" value="Unassembled WGS sequence"/>
</dbReference>
<comment type="caution">
    <text evidence="3">The sequence shown here is derived from an EMBL/GenBank/DDBJ whole genome shotgun (WGS) entry which is preliminary data.</text>
</comment>
<dbReference type="InterPro" id="IPR025295">
    <property type="entry name" value="eCIS_core_dom"/>
</dbReference>
<reference evidence="4" key="1">
    <citation type="submission" date="2018-05" db="EMBL/GenBank/DDBJ databases">
        <authorList>
            <person name="Du Z."/>
            <person name="Wang X."/>
        </authorList>
    </citation>
    <scope>NUCLEOTIDE SEQUENCE [LARGE SCALE GENOMIC DNA]</scope>
    <source>
        <strain evidence="4">CQN31</strain>
    </source>
</reference>
<feature type="compositionally biased region" description="Basic and acidic residues" evidence="1">
    <location>
        <begin position="24"/>
        <end position="37"/>
    </location>
</feature>
<evidence type="ECO:0000313" key="4">
    <source>
        <dbReference type="Proteomes" id="UP000245765"/>
    </source>
</evidence>
<evidence type="ECO:0000259" key="2">
    <source>
        <dbReference type="Pfam" id="PF13699"/>
    </source>
</evidence>
<proteinExistence type="predicted"/>
<name>A0A317F918_9PROT</name>
<evidence type="ECO:0000256" key="1">
    <source>
        <dbReference type="SAM" id="MobiDB-lite"/>
    </source>
</evidence>
<gene>
    <name evidence="3" type="ORF">DFH01_18790</name>
</gene>
<accession>A0A317F918</accession>
<organism evidence="3 4">
    <name type="scientific">Falsiroseomonas bella</name>
    <dbReference type="NCBI Taxonomy" id="2184016"/>
    <lineage>
        <taxon>Bacteria</taxon>
        <taxon>Pseudomonadati</taxon>
        <taxon>Pseudomonadota</taxon>
        <taxon>Alphaproteobacteria</taxon>
        <taxon>Acetobacterales</taxon>
        <taxon>Roseomonadaceae</taxon>
        <taxon>Falsiroseomonas</taxon>
    </lineage>
</organism>
<feature type="domain" description="eCIS core" evidence="2">
    <location>
        <begin position="71"/>
        <end position="148"/>
    </location>
</feature>
<protein>
    <recommendedName>
        <fullName evidence="2">eCIS core domain-containing protein</fullName>
    </recommendedName>
</protein>